<evidence type="ECO:0000256" key="1">
    <source>
        <dbReference type="SAM" id="MobiDB-lite"/>
    </source>
</evidence>
<reference evidence="3" key="2">
    <citation type="submission" date="2023-11" db="UniProtKB">
        <authorList>
            <consortium name="WormBaseParasite"/>
        </authorList>
    </citation>
    <scope>IDENTIFICATION</scope>
</reference>
<proteinExistence type="predicted"/>
<dbReference type="AlphaFoldDB" id="A0AA85K5P0"/>
<dbReference type="Proteomes" id="UP000050795">
    <property type="component" value="Unassembled WGS sequence"/>
</dbReference>
<sequence>MFLIFSNGLPFENHCLFYEDDIRTWRALKFLEDSYRLHADIKSVKEYTQVKGMPLNVKKCTKIRLRTSATQTVSYLLCDDKPSGANTHSNGKTGYDGELLR</sequence>
<evidence type="ECO:0000313" key="3">
    <source>
        <dbReference type="WBParaSite" id="TREG1_63220.1"/>
    </source>
</evidence>
<organism evidence="2 3">
    <name type="scientific">Trichobilharzia regenti</name>
    <name type="common">Nasal bird schistosome</name>
    <dbReference type="NCBI Taxonomy" id="157069"/>
    <lineage>
        <taxon>Eukaryota</taxon>
        <taxon>Metazoa</taxon>
        <taxon>Spiralia</taxon>
        <taxon>Lophotrochozoa</taxon>
        <taxon>Platyhelminthes</taxon>
        <taxon>Trematoda</taxon>
        <taxon>Digenea</taxon>
        <taxon>Strigeidida</taxon>
        <taxon>Schistosomatoidea</taxon>
        <taxon>Schistosomatidae</taxon>
        <taxon>Trichobilharzia</taxon>
    </lineage>
</organism>
<protein>
    <submittedName>
        <fullName evidence="3">Uncharacterized protein</fullName>
    </submittedName>
</protein>
<name>A0AA85K5P0_TRIRE</name>
<keyword evidence="2" id="KW-1185">Reference proteome</keyword>
<dbReference type="WBParaSite" id="TREG1_63220.1">
    <property type="protein sequence ID" value="TREG1_63220.1"/>
    <property type="gene ID" value="TREG1_63220"/>
</dbReference>
<evidence type="ECO:0000313" key="2">
    <source>
        <dbReference type="Proteomes" id="UP000050795"/>
    </source>
</evidence>
<accession>A0AA85K5P0</accession>
<feature type="region of interest" description="Disordered" evidence="1">
    <location>
        <begin position="80"/>
        <end position="101"/>
    </location>
</feature>
<reference evidence="2" key="1">
    <citation type="submission" date="2022-06" db="EMBL/GenBank/DDBJ databases">
        <authorList>
            <person name="Berger JAMES D."/>
            <person name="Berger JAMES D."/>
        </authorList>
    </citation>
    <scope>NUCLEOTIDE SEQUENCE [LARGE SCALE GENOMIC DNA]</scope>
</reference>